<dbReference type="PROSITE" id="PS51186">
    <property type="entry name" value="GNAT"/>
    <property type="match status" value="1"/>
</dbReference>
<evidence type="ECO:0000259" key="1">
    <source>
        <dbReference type="PROSITE" id="PS51186"/>
    </source>
</evidence>
<keyword evidence="3" id="KW-1185">Reference proteome</keyword>
<dbReference type="Gene3D" id="3.40.630.30">
    <property type="match status" value="1"/>
</dbReference>
<dbReference type="RefSeq" id="WP_088076987.1">
    <property type="nucleotide sequence ID" value="NZ_JAHQCR010000059.1"/>
</dbReference>
<name>A0ABS6JXB2_9BACI</name>
<accession>A0ABS6JXB2</accession>
<dbReference type="EMBL" id="JAHQCR010000059">
    <property type="protein sequence ID" value="MBU9722731.1"/>
    <property type="molecule type" value="Genomic_DNA"/>
</dbReference>
<dbReference type="SUPFAM" id="SSF55729">
    <property type="entry name" value="Acyl-CoA N-acyltransferases (Nat)"/>
    <property type="match status" value="1"/>
</dbReference>
<proteinExistence type="predicted"/>
<gene>
    <name evidence="2" type="ORF">KS407_15040</name>
</gene>
<sequence>MLIRKADIKDCSELSNVAYESKAHWGYSEDFMTQCKDDLTITEEDVKEKLTYLVEDNSHIVGFYCLCLFEQSNSSVGDLEALFIRPSGIGKGFGKMLWEDIVSRAKKHNVSSFKIDSDPYAENFYIRMGARRIGEVNSTVFSDRKLPLLEYVIPVTR</sequence>
<dbReference type="Proteomes" id="UP000790580">
    <property type="component" value="Unassembled WGS sequence"/>
</dbReference>
<dbReference type="Pfam" id="PF13673">
    <property type="entry name" value="Acetyltransf_10"/>
    <property type="match status" value="1"/>
</dbReference>
<evidence type="ECO:0000313" key="3">
    <source>
        <dbReference type="Proteomes" id="UP000790580"/>
    </source>
</evidence>
<dbReference type="InterPro" id="IPR000182">
    <property type="entry name" value="GNAT_dom"/>
</dbReference>
<dbReference type="InterPro" id="IPR016181">
    <property type="entry name" value="Acyl_CoA_acyltransferase"/>
</dbReference>
<organism evidence="2 3">
    <name type="scientific">Evansella alkalicola</name>
    <dbReference type="NCBI Taxonomy" id="745819"/>
    <lineage>
        <taxon>Bacteria</taxon>
        <taxon>Bacillati</taxon>
        <taxon>Bacillota</taxon>
        <taxon>Bacilli</taxon>
        <taxon>Bacillales</taxon>
        <taxon>Bacillaceae</taxon>
        <taxon>Evansella</taxon>
    </lineage>
</organism>
<feature type="domain" description="N-acetyltransferase" evidence="1">
    <location>
        <begin position="1"/>
        <end position="156"/>
    </location>
</feature>
<evidence type="ECO:0000313" key="2">
    <source>
        <dbReference type="EMBL" id="MBU9722731.1"/>
    </source>
</evidence>
<protein>
    <submittedName>
        <fullName evidence="2">GNAT family N-acetyltransferase</fullName>
    </submittedName>
</protein>
<reference evidence="2 3" key="1">
    <citation type="submission" date="2021-06" db="EMBL/GenBank/DDBJ databases">
        <title>Bacillus sp. RD4P76, an endophyte from a halophyte.</title>
        <authorList>
            <person name="Sun J.-Q."/>
        </authorList>
    </citation>
    <scope>NUCLEOTIDE SEQUENCE [LARGE SCALE GENOMIC DNA]</scope>
    <source>
        <strain evidence="2 3">JCM 17098</strain>
    </source>
</reference>
<comment type="caution">
    <text evidence="2">The sequence shown here is derived from an EMBL/GenBank/DDBJ whole genome shotgun (WGS) entry which is preliminary data.</text>
</comment>